<evidence type="ECO:0000313" key="2">
    <source>
        <dbReference type="EMBL" id="CAF3059381.1"/>
    </source>
</evidence>
<dbReference type="AlphaFoldDB" id="A0A817M0T9"/>
<protein>
    <submittedName>
        <fullName evidence="2">Uncharacterized protein</fullName>
    </submittedName>
</protein>
<comment type="caution">
    <text evidence="2">The sequence shown here is derived from an EMBL/GenBank/DDBJ whole genome shotgun (WGS) entry which is preliminary data.</text>
</comment>
<gene>
    <name evidence="2" type="ORF">TIS948_LOCUS4469</name>
</gene>
<dbReference type="Proteomes" id="UP000663825">
    <property type="component" value="Unassembled WGS sequence"/>
</dbReference>
<accession>A0A817M0T9</accession>
<proteinExistence type="predicted"/>
<keyword evidence="1" id="KW-0472">Membrane</keyword>
<dbReference type="EMBL" id="CAJNXB010000493">
    <property type="protein sequence ID" value="CAF3059381.1"/>
    <property type="molecule type" value="Genomic_DNA"/>
</dbReference>
<reference evidence="2" key="1">
    <citation type="submission" date="2021-02" db="EMBL/GenBank/DDBJ databases">
        <authorList>
            <person name="Nowell W R."/>
        </authorList>
    </citation>
    <scope>NUCLEOTIDE SEQUENCE</scope>
</reference>
<organism evidence="2 3">
    <name type="scientific">Rotaria socialis</name>
    <dbReference type="NCBI Taxonomy" id="392032"/>
    <lineage>
        <taxon>Eukaryota</taxon>
        <taxon>Metazoa</taxon>
        <taxon>Spiralia</taxon>
        <taxon>Gnathifera</taxon>
        <taxon>Rotifera</taxon>
        <taxon>Eurotatoria</taxon>
        <taxon>Bdelloidea</taxon>
        <taxon>Philodinida</taxon>
        <taxon>Philodinidae</taxon>
        <taxon>Rotaria</taxon>
    </lineage>
</organism>
<name>A0A817M0T9_9BILA</name>
<dbReference type="OrthoDB" id="10050629at2759"/>
<feature type="transmembrane region" description="Helical" evidence="1">
    <location>
        <begin position="32"/>
        <end position="59"/>
    </location>
</feature>
<sequence length="194" mass="22624">MYNIIIEQEQENSHQYHIHSFFSNIQDGTIEIGVTIIIISMMMFQSYIIICSIIFGLVLTKPIEEKFENENKSEVVSSEQAFRQAEMILHRYFYLIKSDTDHLVHAMLHMIINNPKSFPFVPLRALDIALTNFENKLGQDDKKILIKPILLSFEQNAQNKLKQTPPLQISDEVKSEIEDALDEFFEKHDNSSYL</sequence>
<evidence type="ECO:0000313" key="3">
    <source>
        <dbReference type="Proteomes" id="UP000663825"/>
    </source>
</evidence>
<evidence type="ECO:0000256" key="1">
    <source>
        <dbReference type="SAM" id="Phobius"/>
    </source>
</evidence>
<keyword evidence="1" id="KW-0812">Transmembrane</keyword>
<keyword evidence="1" id="KW-1133">Transmembrane helix</keyword>